<keyword evidence="2 5" id="KW-0489">Methyltransferase</keyword>
<evidence type="ECO:0000256" key="2">
    <source>
        <dbReference type="ARBA" id="ARBA00022603"/>
    </source>
</evidence>
<dbReference type="Pfam" id="PF00588">
    <property type="entry name" value="SpoU_methylase"/>
    <property type="match status" value="1"/>
</dbReference>
<dbReference type="RefSeq" id="WP_060567457.1">
    <property type="nucleotide sequence ID" value="NZ_CP040006.1"/>
</dbReference>
<dbReference type="EMBL" id="LLVT01000003">
    <property type="protein sequence ID" value="KSW10596.1"/>
    <property type="molecule type" value="Genomic_DNA"/>
</dbReference>
<keyword evidence="3 5" id="KW-0808">Transferase</keyword>
<dbReference type="InterPro" id="IPR029026">
    <property type="entry name" value="tRNA_m1G_MTases_N"/>
</dbReference>
<feature type="domain" description="RNA 2-O ribose methyltransferase substrate binding" evidence="4">
    <location>
        <begin position="38"/>
        <end position="111"/>
    </location>
</feature>
<evidence type="ECO:0000259" key="4">
    <source>
        <dbReference type="SMART" id="SM00967"/>
    </source>
</evidence>
<proteinExistence type="inferred from homology"/>
<dbReference type="Proteomes" id="UP000054686">
    <property type="component" value="Unassembled WGS sequence"/>
</dbReference>
<protein>
    <submittedName>
        <fullName evidence="5">RNA methyltransferase</fullName>
    </submittedName>
</protein>
<dbReference type="OrthoDB" id="9794400at2"/>
<dbReference type="CDD" id="cd18095">
    <property type="entry name" value="SpoU-like_rRNA-MTase"/>
    <property type="match status" value="1"/>
</dbReference>
<dbReference type="InterPro" id="IPR013123">
    <property type="entry name" value="SpoU_subst-bd"/>
</dbReference>
<comment type="caution">
    <text evidence="5">The sequence shown here is derived from an EMBL/GenBank/DDBJ whole genome shotgun (WGS) entry which is preliminary data.</text>
</comment>
<dbReference type="GO" id="GO:0003723">
    <property type="term" value="F:RNA binding"/>
    <property type="evidence" value="ECO:0007669"/>
    <property type="project" value="InterPro"/>
</dbReference>
<dbReference type="GO" id="GO:0006396">
    <property type="term" value="P:RNA processing"/>
    <property type="evidence" value="ECO:0007669"/>
    <property type="project" value="InterPro"/>
</dbReference>
<evidence type="ECO:0000313" key="5">
    <source>
        <dbReference type="EMBL" id="KSW10596.1"/>
    </source>
</evidence>
<name>A0A0V8RRF4_9ACTO</name>
<dbReference type="InterPro" id="IPR051259">
    <property type="entry name" value="rRNA_Methyltransferase"/>
</dbReference>
<dbReference type="SUPFAM" id="SSF75217">
    <property type="entry name" value="alpha/beta knot"/>
    <property type="match status" value="1"/>
</dbReference>
<comment type="similarity">
    <text evidence="1">Belongs to the class IV-like SAM-binding methyltransferase superfamily. RNA methyltransferase TrmH family.</text>
</comment>
<evidence type="ECO:0000256" key="1">
    <source>
        <dbReference type="ARBA" id="ARBA00007228"/>
    </source>
</evidence>
<dbReference type="PANTHER" id="PTHR43191:SF2">
    <property type="entry name" value="RRNA METHYLTRANSFERASE 3, MITOCHONDRIAL"/>
    <property type="match status" value="1"/>
</dbReference>
<dbReference type="Gene3D" id="3.40.1280.10">
    <property type="match status" value="1"/>
</dbReference>
<accession>A0A0V8RRF4</accession>
<evidence type="ECO:0000256" key="3">
    <source>
        <dbReference type="ARBA" id="ARBA00022679"/>
    </source>
</evidence>
<dbReference type="SMART" id="SM00967">
    <property type="entry name" value="SpoU_sub_bind"/>
    <property type="match status" value="1"/>
</dbReference>
<organism evidence="5 6">
    <name type="scientific">Schaalia odontolytica</name>
    <dbReference type="NCBI Taxonomy" id="1660"/>
    <lineage>
        <taxon>Bacteria</taxon>
        <taxon>Bacillati</taxon>
        <taxon>Actinomycetota</taxon>
        <taxon>Actinomycetes</taxon>
        <taxon>Actinomycetales</taxon>
        <taxon>Actinomycetaceae</taxon>
        <taxon>Schaalia</taxon>
    </lineage>
</organism>
<dbReference type="Gene3D" id="3.30.1330.30">
    <property type="match status" value="1"/>
</dbReference>
<gene>
    <name evidence="5" type="ORF">APY09_08860</name>
</gene>
<dbReference type="InterPro" id="IPR029064">
    <property type="entry name" value="Ribosomal_eL30-like_sf"/>
</dbReference>
<dbReference type="GO" id="GO:0008173">
    <property type="term" value="F:RNA methyltransferase activity"/>
    <property type="evidence" value="ECO:0007669"/>
    <property type="project" value="InterPro"/>
</dbReference>
<sequence length="282" mass="29288">MSFSAERLTVLDNPRADRVRRVSGLVGRSARSRSGLMLVEGPQAVRELAAHRPFAVRDVYVREDAWETHADVVDVARRATRWVHPVTAEVSAALSGDSQGICAVASLDALSRELPEPSVGETIVVLAQGRDPGNVGTIIRTADAFGAVGVVVVAGTVDAASPKVVRSSAGSVFHIPVCVVPSFAEARALIHGRSAALLGTSGGAGSISLSDLLVQGVSARSRLSQSHAWVFGNEARGLSGDEMRLCDALVSIPMTGDAESLNVASAAATCLFASQTVRGVEN</sequence>
<dbReference type="PANTHER" id="PTHR43191">
    <property type="entry name" value="RRNA METHYLTRANSFERASE 3"/>
    <property type="match status" value="1"/>
</dbReference>
<dbReference type="InterPro" id="IPR001537">
    <property type="entry name" value="SpoU_MeTrfase"/>
</dbReference>
<dbReference type="GO" id="GO:0032259">
    <property type="term" value="P:methylation"/>
    <property type="evidence" value="ECO:0007669"/>
    <property type="project" value="UniProtKB-KW"/>
</dbReference>
<dbReference type="InterPro" id="IPR029028">
    <property type="entry name" value="Alpha/beta_knot_MTases"/>
</dbReference>
<dbReference type="SUPFAM" id="SSF55315">
    <property type="entry name" value="L30e-like"/>
    <property type="match status" value="1"/>
</dbReference>
<evidence type="ECO:0000313" key="6">
    <source>
        <dbReference type="Proteomes" id="UP000054686"/>
    </source>
</evidence>
<reference evidence="5 6" key="1">
    <citation type="submission" date="2015-10" db="EMBL/GenBank/DDBJ databases">
        <title>Draft Genome of Actinomyces odontolyticus subsp. actinosynbacter strain XH001.</title>
        <authorList>
            <person name="Mclean J.S."/>
            <person name="He X."/>
        </authorList>
    </citation>
    <scope>NUCLEOTIDE SEQUENCE [LARGE SCALE GENOMIC DNA]</scope>
    <source>
        <strain evidence="5 6">XH001</strain>
    </source>
</reference>
<dbReference type="GO" id="GO:0005737">
    <property type="term" value="C:cytoplasm"/>
    <property type="evidence" value="ECO:0007669"/>
    <property type="project" value="UniProtKB-ARBA"/>
</dbReference>
<dbReference type="AlphaFoldDB" id="A0A0V8RRF4"/>